<dbReference type="OMA" id="AGNYYCI"/>
<feature type="region of interest" description="Disordered" evidence="3">
    <location>
        <begin position="72"/>
        <end position="91"/>
    </location>
</feature>
<name>A0A665UXH1_ECHNA</name>
<feature type="domain" description="Ig-like" evidence="5">
    <location>
        <begin position="81"/>
        <end position="175"/>
    </location>
</feature>
<evidence type="ECO:0000313" key="7">
    <source>
        <dbReference type="Proteomes" id="UP000472264"/>
    </source>
</evidence>
<dbReference type="SUPFAM" id="SSF48726">
    <property type="entry name" value="Immunoglobulin"/>
    <property type="match status" value="2"/>
</dbReference>
<dbReference type="PROSITE" id="PS50835">
    <property type="entry name" value="IG_LIKE"/>
    <property type="match status" value="1"/>
</dbReference>
<dbReference type="Pfam" id="PF13927">
    <property type="entry name" value="Ig_3"/>
    <property type="match status" value="1"/>
</dbReference>
<evidence type="ECO:0000256" key="1">
    <source>
        <dbReference type="ARBA" id="ARBA00022729"/>
    </source>
</evidence>
<keyword evidence="4" id="KW-1133">Transmembrane helix</keyword>
<dbReference type="InterPro" id="IPR036179">
    <property type="entry name" value="Ig-like_dom_sf"/>
</dbReference>
<dbReference type="SMART" id="SM00409">
    <property type="entry name" value="IG"/>
    <property type="match status" value="2"/>
</dbReference>
<protein>
    <recommendedName>
        <fullName evidence="5">Ig-like domain-containing protein</fullName>
    </recommendedName>
</protein>
<feature type="transmembrane region" description="Helical" evidence="4">
    <location>
        <begin position="380"/>
        <end position="401"/>
    </location>
</feature>
<dbReference type="InterPro" id="IPR007110">
    <property type="entry name" value="Ig-like_dom"/>
</dbReference>
<dbReference type="InterPro" id="IPR013783">
    <property type="entry name" value="Ig-like_fold"/>
</dbReference>
<dbReference type="Pfam" id="PF17736">
    <property type="entry name" value="Ig_C17orf99"/>
    <property type="match status" value="1"/>
</dbReference>
<dbReference type="Ensembl" id="ENSENLT00000025204.1">
    <property type="protein sequence ID" value="ENSENLP00000024408.1"/>
    <property type="gene ID" value="ENSENLG00000011050.1"/>
</dbReference>
<keyword evidence="7" id="KW-1185">Reference proteome</keyword>
<keyword evidence="2" id="KW-0325">Glycoprotein</keyword>
<dbReference type="PANTHER" id="PTHR44427">
    <property type="entry name" value="CARCINOEMBRYONIC ANTIGEN-RELATED CELL ADHESION MOLECULE 19"/>
    <property type="match status" value="1"/>
</dbReference>
<evidence type="ECO:0000259" key="5">
    <source>
        <dbReference type="PROSITE" id="PS50835"/>
    </source>
</evidence>
<dbReference type="AlphaFoldDB" id="A0A665UXH1"/>
<reference evidence="6" key="1">
    <citation type="submission" date="2021-04" db="EMBL/GenBank/DDBJ databases">
        <authorList>
            <consortium name="Wellcome Sanger Institute Data Sharing"/>
        </authorList>
    </citation>
    <scope>NUCLEOTIDE SEQUENCE [LARGE SCALE GENOMIC DNA]</scope>
</reference>
<proteinExistence type="predicted"/>
<dbReference type="InterPro" id="IPR040878">
    <property type="entry name" value="IL-40-like_Ig"/>
</dbReference>
<keyword evidence="4" id="KW-0812">Transmembrane</keyword>
<dbReference type="Proteomes" id="UP000472264">
    <property type="component" value="Chromosome 1"/>
</dbReference>
<evidence type="ECO:0000313" key="6">
    <source>
        <dbReference type="Ensembl" id="ENSENLP00000024408.1"/>
    </source>
</evidence>
<reference evidence="6" key="2">
    <citation type="submission" date="2025-08" db="UniProtKB">
        <authorList>
            <consortium name="Ensembl"/>
        </authorList>
    </citation>
    <scope>IDENTIFICATION</scope>
</reference>
<dbReference type="InParanoid" id="A0A665UXH1"/>
<sequence length="427" mass="46810">RPVLTGPDMAYLSSRVAFRCHARDSSPPVTYTLMLDGFPIAKTTDDQGEEPLSFFLKVTAASAGSYHCEATTGENTAVTPPSNTRVTSEPSPPIVYEGKRIVLYCNTTRGSHLSYAWFFNRKEVTSSIPPGFHLTRNKLLVEKVTPEHAGLYSCMALSTVQDIRRFSSSGEVKVTVKVLISKPKISFSISKEGNIYHGNVTCWSTRGSHPANFSFSIDGKEVASVTATESISAWFPVTLVPGLDMGVAQCQVKTEMQELMSEPLSLEVVPVGGSVKVEVDYLYRVDSSLAAARLSCQISRGTFPYVSWFFNDSVLPPEAPMDSLIQTLNSMSSTTSSTETAPSKMHILYFKKTYIATLKSVLPHWPPFSSTGVYITTIEIISISFCCFLALVMAVFVGCVYRIFAQNQGVCVCVFVYNSLNLNISLN</sequence>
<dbReference type="PANTHER" id="PTHR44427:SF5">
    <property type="entry name" value="V-SET AND IMMUNOGLOBULIN DOMAIN-CONTAINING PROTEIN 10-LIKE"/>
    <property type="match status" value="1"/>
</dbReference>
<evidence type="ECO:0000256" key="2">
    <source>
        <dbReference type="ARBA" id="ARBA00023180"/>
    </source>
</evidence>
<feature type="compositionally biased region" description="Polar residues" evidence="3">
    <location>
        <begin position="72"/>
        <end position="89"/>
    </location>
</feature>
<dbReference type="Gene3D" id="2.60.40.10">
    <property type="entry name" value="Immunoglobulins"/>
    <property type="match status" value="2"/>
</dbReference>
<organism evidence="6 7">
    <name type="scientific">Echeneis naucrates</name>
    <name type="common">Live sharksucker</name>
    <dbReference type="NCBI Taxonomy" id="173247"/>
    <lineage>
        <taxon>Eukaryota</taxon>
        <taxon>Metazoa</taxon>
        <taxon>Chordata</taxon>
        <taxon>Craniata</taxon>
        <taxon>Vertebrata</taxon>
        <taxon>Euteleostomi</taxon>
        <taxon>Actinopterygii</taxon>
        <taxon>Neopterygii</taxon>
        <taxon>Teleostei</taxon>
        <taxon>Neoteleostei</taxon>
        <taxon>Acanthomorphata</taxon>
        <taxon>Carangaria</taxon>
        <taxon>Carangiformes</taxon>
        <taxon>Echeneidae</taxon>
        <taxon>Echeneis</taxon>
    </lineage>
</organism>
<reference evidence="6" key="3">
    <citation type="submission" date="2025-09" db="UniProtKB">
        <authorList>
            <consortium name="Ensembl"/>
        </authorList>
    </citation>
    <scope>IDENTIFICATION</scope>
</reference>
<evidence type="ECO:0000256" key="3">
    <source>
        <dbReference type="SAM" id="MobiDB-lite"/>
    </source>
</evidence>
<accession>A0A665UXH1</accession>
<dbReference type="InterPro" id="IPR050831">
    <property type="entry name" value="CEA_cell_adhesion"/>
</dbReference>
<keyword evidence="1" id="KW-0732">Signal</keyword>
<dbReference type="InterPro" id="IPR003599">
    <property type="entry name" value="Ig_sub"/>
</dbReference>
<evidence type="ECO:0000256" key="4">
    <source>
        <dbReference type="SAM" id="Phobius"/>
    </source>
</evidence>
<keyword evidence="4" id="KW-0472">Membrane</keyword>